<dbReference type="InterPro" id="IPR036736">
    <property type="entry name" value="ACP-like_sf"/>
</dbReference>
<evidence type="ECO:0000313" key="3">
    <source>
        <dbReference type="Proteomes" id="UP000198802"/>
    </source>
</evidence>
<keyword evidence="3" id="KW-1185">Reference proteome</keyword>
<gene>
    <name evidence="2" type="ORF">Ga0074812_117135</name>
</gene>
<proteinExistence type="predicted"/>
<dbReference type="EMBL" id="FAOZ01000017">
    <property type="protein sequence ID" value="CUU58226.1"/>
    <property type="molecule type" value="Genomic_DNA"/>
</dbReference>
<dbReference type="SUPFAM" id="SSF47336">
    <property type="entry name" value="ACP-like"/>
    <property type="match status" value="1"/>
</dbReference>
<accession>A0A0S4QT67</accession>
<name>A0A0S4QT67_9ACTN</name>
<dbReference type="Proteomes" id="UP000198802">
    <property type="component" value="Unassembled WGS sequence"/>
</dbReference>
<feature type="domain" description="Carrier" evidence="1">
    <location>
        <begin position="1"/>
        <end position="75"/>
    </location>
</feature>
<sequence length="75" mass="8175">MINSTEFAVLVRDELGLPLAEEELGAAFDELPGWDSVYLLRLLTVIERETGARVSLPDVLEARSLAEVYTLAVGA</sequence>
<protein>
    <submittedName>
        <fullName evidence="2">Phosphopantetheine attachment site</fullName>
    </submittedName>
</protein>
<dbReference type="InterPro" id="IPR009081">
    <property type="entry name" value="PP-bd_ACP"/>
</dbReference>
<reference evidence="3" key="1">
    <citation type="submission" date="2015-11" db="EMBL/GenBank/DDBJ databases">
        <authorList>
            <person name="Varghese N."/>
        </authorList>
    </citation>
    <scope>NUCLEOTIDE SEQUENCE [LARGE SCALE GENOMIC DNA]</scope>
    <source>
        <strain evidence="3">DSM 45899</strain>
    </source>
</reference>
<evidence type="ECO:0000259" key="1">
    <source>
        <dbReference type="PROSITE" id="PS50075"/>
    </source>
</evidence>
<dbReference type="Pfam" id="PF00550">
    <property type="entry name" value="PP-binding"/>
    <property type="match status" value="1"/>
</dbReference>
<dbReference type="Gene3D" id="1.10.1200.10">
    <property type="entry name" value="ACP-like"/>
    <property type="match status" value="1"/>
</dbReference>
<dbReference type="PROSITE" id="PS50075">
    <property type="entry name" value="CARRIER"/>
    <property type="match status" value="1"/>
</dbReference>
<organism evidence="2 3">
    <name type="scientific">Parafrankia irregularis</name>
    <dbReference type="NCBI Taxonomy" id="795642"/>
    <lineage>
        <taxon>Bacteria</taxon>
        <taxon>Bacillati</taxon>
        <taxon>Actinomycetota</taxon>
        <taxon>Actinomycetes</taxon>
        <taxon>Frankiales</taxon>
        <taxon>Frankiaceae</taxon>
        <taxon>Parafrankia</taxon>
    </lineage>
</organism>
<evidence type="ECO:0000313" key="2">
    <source>
        <dbReference type="EMBL" id="CUU58226.1"/>
    </source>
</evidence>
<dbReference type="AlphaFoldDB" id="A0A0S4QT67"/>
<dbReference type="RefSeq" id="WP_054569483.1">
    <property type="nucleotide sequence ID" value="NZ_FAOZ01000017.1"/>
</dbReference>